<evidence type="ECO:0000256" key="9">
    <source>
        <dbReference type="ARBA" id="ARBA00023224"/>
    </source>
</evidence>
<keyword evidence="9" id="KW-0807">Transducer</keyword>
<comment type="subcellular location">
    <subcellularLocation>
        <location evidence="1">Cell membrane</location>
        <topology evidence="1">Multi-pass membrane protein</topology>
    </subcellularLocation>
</comment>
<dbReference type="GO" id="GO:0004984">
    <property type="term" value="F:olfactory receptor activity"/>
    <property type="evidence" value="ECO:0007669"/>
    <property type="project" value="InterPro"/>
</dbReference>
<dbReference type="PANTHER" id="PTHR21137">
    <property type="entry name" value="ODORANT RECEPTOR"/>
    <property type="match status" value="1"/>
</dbReference>
<comment type="caution">
    <text evidence="10">The sequence shown here is derived from an EMBL/GenBank/DDBJ whole genome shotgun (WGS) entry which is preliminary data.</text>
</comment>
<name>A0A482V6Q4_ASBVE</name>
<dbReference type="GO" id="GO:0005886">
    <property type="term" value="C:plasma membrane"/>
    <property type="evidence" value="ECO:0007669"/>
    <property type="project" value="UniProtKB-SubCell"/>
</dbReference>
<reference evidence="10 11" key="1">
    <citation type="submission" date="2017-03" db="EMBL/GenBank/DDBJ databases">
        <title>Genome of the blue death feigning beetle - Asbolus verrucosus.</title>
        <authorList>
            <person name="Rider S.D."/>
        </authorList>
    </citation>
    <scope>NUCLEOTIDE SEQUENCE [LARGE SCALE GENOMIC DNA]</scope>
    <source>
        <strain evidence="10">Butters</strain>
        <tissue evidence="10">Head and leg muscle</tissue>
    </source>
</reference>
<dbReference type="InterPro" id="IPR004117">
    <property type="entry name" value="7tm6_olfct_rcpt"/>
</dbReference>
<dbReference type="GO" id="GO:0007165">
    <property type="term" value="P:signal transduction"/>
    <property type="evidence" value="ECO:0007669"/>
    <property type="project" value="UniProtKB-KW"/>
</dbReference>
<keyword evidence="3" id="KW-0716">Sensory transduction</keyword>
<keyword evidence="4" id="KW-0812">Transmembrane</keyword>
<keyword evidence="11" id="KW-1185">Reference proteome</keyword>
<sequence>MERNCLKRFQLLHSFVYHSNSFNRSLMDSIYLGQWYEYDTVSKKTLLVLMERSKKPMIVTAGKIINLSLETFTL</sequence>
<protein>
    <submittedName>
        <fullName evidence="10">7tm 6 domain containing protein</fullName>
    </submittedName>
</protein>
<dbReference type="OrthoDB" id="7540137at2759"/>
<keyword evidence="8" id="KW-0675">Receptor</keyword>
<evidence type="ECO:0000256" key="6">
    <source>
        <dbReference type="ARBA" id="ARBA00022989"/>
    </source>
</evidence>
<evidence type="ECO:0000256" key="3">
    <source>
        <dbReference type="ARBA" id="ARBA00022606"/>
    </source>
</evidence>
<keyword evidence="6" id="KW-1133">Transmembrane helix</keyword>
<evidence type="ECO:0000313" key="10">
    <source>
        <dbReference type="EMBL" id="RZB38747.1"/>
    </source>
</evidence>
<dbReference type="AlphaFoldDB" id="A0A482V6Q4"/>
<dbReference type="PANTHER" id="PTHR21137:SF35">
    <property type="entry name" value="ODORANT RECEPTOR 19A-RELATED"/>
    <property type="match status" value="1"/>
</dbReference>
<evidence type="ECO:0000256" key="4">
    <source>
        <dbReference type="ARBA" id="ARBA00022692"/>
    </source>
</evidence>
<feature type="non-terminal residue" evidence="10">
    <location>
        <position position="74"/>
    </location>
</feature>
<dbReference type="GO" id="GO:0005549">
    <property type="term" value="F:odorant binding"/>
    <property type="evidence" value="ECO:0007669"/>
    <property type="project" value="InterPro"/>
</dbReference>
<dbReference type="Pfam" id="PF02949">
    <property type="entry name" value="7tm_6"/>
    <property type="match status" value="1"/>
</dbReference>
<keyword evidence="2" id="KW-1003">Cell membrane</keyword>
<keyword evidence="7" id="KW-0472">Membrane</keyword>
<proteinExistence type="predicted"/>
<gene>
    <name evidence="10" type="ORF">BDFB_013318</name>
</gene>
<evidence type="ECO:0000256" key="8">
    <source>
        <dbReference type="ARBA" id="ARBA00023170"/>
    </source>
</evidence>
<evidence type="ECO:0000313" key="11">
    <source>
        <dbReference type="Proteomes" id="UP000292052"/>
    </source>
</evidence>
<evidence type="ECO:0000256" key="5">
    <source>
        <dbReference type="ARBA" id="ARBA00022725"/>
    </source>
</evidence>
<evidence type="ECO:0000256" key="2">
    <source>
        <dbReference type="ARBA" id="ARBA00022475"/>
    </source>
</evidence>
<evidence type="ECO:0000256" key="1">
    <source>
        <dbReference type="ARBA" id="ARBA00004651"/>
    </source>
</evidence>
<keyword evidence="5" id="KW-0552">Olfaction</keyword>
<evidence type="ECO:0000256" key="7">
    <source>
        <dbReference type="ARBA" id="ARBA00023136"/>
    </source>
</evidence>
<organism evidence="10 11">
    <name type="scientific">Asbolus verrucosus</name>
    <name type="common">Desert ironclad beetle</name>
    <dbReference type="NCBI Taxonomy" id="1661398"/>
    <lineage>
        <taxon>Eukaryota</taxon>
        <taxon>Metazoa</taxon>
        <taxon>Ecdysozoa</taxon>
        <taxon>Arthropoda</taxon>
        <taxon>Hexapoda</taxon>
        <taxon>Insecta</taxon>
        <taxon>Pterygota</taxon>
        <taxon>Neoptera</taxon>
        <taxon>Endopterygota</taxon>
        <taxon>Coleoptera</taxon>
        <taxon>Polyphaga</taxon>
        <taxon>Cucujiformia</taxon>
        <taxon>Tenebrionidae</taxon>
        <taxon>Pimeliinae</taxon>
        <taxon>Asbolus</taxon>
    </lineage>
</organism>
<dbReference type="EMBL" id="QDEB01134083">
    <property type="protein sequence ID" value="RZB38747.1"/>
    <property type="molecule type" value="Genomic_DNA"/>
</dbReference>
<accession>A0A482V6Q4</accession>
<dbReference type="Proteomes" id="UP000292052">
    <property type="component" value="Unassembled WGS sequence"/>
</dbReference>